<feature type="domain" description="Acetophenone carboxylase-like C-terminal" evidence="1">
    <location>
        <begin position="35"/>
        <end position="141"/>
    </location>
</feature>
<dbReference type="EMBL" id="LAZR01012344">
    <property type="protein sequence ID" value="KKM27322.1"/>
    <property type="molecule type" value="Genomic_DNA"/>
</dbReference>
<organism evidence="2">
    <name type="scientific">marine sediment metagenome</name>
    <dbReference type="NCBI Taxonomy" id="412755"/>
    <lineage>
        <taxon>unclassified sequences</taxon>
        <taxon>metagenomes</taxon>
        <taxon>ecological metagenomes</taxon>
    </lineage>
</organism>
<comment type="caution">
    <text evidence="2">The sequence shown here is derived from an EMBL/GenBank/DDBJ whole genome shotgun (WGS) entry which is preliminary data.</text>
</comment>
<protein>
    <recommendedName>
        <fullName evidence="1">Acetophenone carboxylase-like C-terminal domain-containing protein</fullName>
    </recommendedName>
</protein>
<dbReference type="GO" id="GO:0005829">
    <property type="term" value="C:cytosol"/>
    <property type="evidence" value="ECO:0007669"/>
    <property type="project" value="TreeGrafter"/>
</dbReference>
<dbReference type="InterPro" id="IPR049517">
    <property type="entry name" value="ACX-like_C"/>
</dbReference>
<evidence type="ECO:0000259" key="1">
    <source>
        <dbReference type="Pfam" id="PF19278"/>
    </source>
</evidence>
<dbReference type="Pfam" id="PF19278">
    <property type="entry name" value="Hydant_A_C"/>
    <property type="match status" value="1"/>
</dbReference>
<sequence length="158" mass="17609">FEEVVSLEEAPAEALVPETGSADERDYGLIAELYQQLKKNFDAIYERRYGVADPTSSIEFIDWRAVGIGCLPGLTFKKQQASKGKDPSNAFKGRRSAYFIEEKGAFIETPVYDGNKLACGMEIKGPAIVEDTLTTTLVIPDYRLKINEFHSYVMEPTA</sequence>
<dbReference type="GO" id="GO:0006749">
    <property type="term" value="P:glutathione metabolic process"/>
    <property type="evidence" value="ECO:0007669"/>
    <property type="project" value="TreeGrafter"/>
</dbReference>
<gene>
    <name evidence="2" type="ORF">LCGC14_1575920</name>
</gene>
<accession>A0A0F9IIE9</accession>
<dbReference type="PANTHER" id="PTHR11365:SF23">
    <property type="entry name" value="HYPOTHETICAL 5-OXOPROLINASE (EUROFUNG)-RELATED"/>
    <property type="match status" value="1"/>
</dbReference>
<dbReference type="InterPro" id="IPR045079">
    <property type="entry name" value="Oxoprolinase-like"/>
</dbReference>
<proteinExistence type="predicted"/>
<name>A0A0F9IIE9_9ZZZZ</name>
<feature type="non-terminal residue" evidence="2">
    <location>
        <position position="1"/>
    </location>
</feature>
<dbReference type="GO" id="GO:0017168">
    <property type="term" value="F:5-oxoprolinase (ATP-hydrolyzing) activity"/>
    <property type="evidence" value="ECO:0007669"/>
    <property type="project" value="TreeGrafter"/>
</dbReference>
<dbReference type="PANTHER" id="PTHR11365">
    <property type="entry name" value="5-OXOPROLINASE RELATED"/>
    <property type="match status" value="1"/>
</dbReference>
<dbReference type="AlphaFoldDB" id="A0A0F9IIE9"/>
<evidence type="ECO:0000313" key="2">
    <source>
        <dbReference type="EMBL" id="KKM27322.1"/>
    </source>
</evidence>
<reference evidence="2" key="1">
    <citation type="journal article" date="2015" name="Nature">
        <title>Complex archaea that bridge the gap between prokaryotes and eukaryotes.</title>
        <authorList>
            <person name="Spang A."/>
            <person name="Saw J.H."/>
            <person name="Jorgensen S.L."/>
            <person name="Zaremba-Niedzwiedzka K."/>
            <person name="Martijn J."/>
            <person name="Lind A.E."/>
            <person name="van Eijk R."/>
            <person name="Schleper C."/>
            <person name="Guy L."/>
            <person name="Ettema T.J."/>
        </authorList>
    </citation>
    <scope>NUCLEOTIDE SEQUENCE</scope>
</reference>